<organism evidence="3 4">
    <name type="scientific">Rhodocollybia butyracea</name>
    <dbReference type="NCBI Taxonomy" id="206335"/>
    <lineage>
        <taxon>Eukaryota</taxon>
        <taxon>Fungi</taxon>
        <taxon>Dikarya</taxon>
        <taxon>Basidiomycota</taxon>
        <taxon>Agaricomycotina</taxon>
        <taxon>Agaricomycetes</taxon>
        <taxon>Agaricomycetidae</taxon>
        <taxon>Agaricales</taxon>
        <taxon>Marasmiineae</taxon>
        <taxon>Omphalotaceae</taxon>
        <taxon>Rhodocollybia</taxon>
    </lineage>
</organism>
<dbReference type="Pfam" id="PF21530">
    <property type="entry name" value="Pif1_2B_dom"/>
    <property type="match status" value="1"/>
</dbReference>
<evidence type="ECO:0000256" key="1">
    <source>
        <dbReference type="SAM" id="MobiDB-lite"/>
    </source>
</evidence>
<evidence type="ECO:0000313" key="4">
    <source>
        <dbReference type="Proteomes" id="UP000772434"/>
    </source>
</evidence>
<feature type="domain" description="DNA helicase Pif1-like 2B" evidence="2">
    <location>
        <begin position="22"/>
        <end position="58"/>
    </location>
</feature>
<evidence type="ECO:0000259" key="2">
    <source>
        <dbReference type="Pfam" id="PF21530"/>
    </source>
</evidence>
<dbReference type="InterPro" id="IPR049163">
    <property type="entry name" value="Pif1-like_2B_dom"/>
</dbReference>
<feature type="region of interest" description="Disordered" evidence="1">
    <location>
        <begin position="73"/>
        <end position="93"/>
    </location>
</feature>
<keyword evidence="4" id="KW-1185">Reference proteome</keyword>
<evidence type="ECO:0000313" key="3">
    <source>
        <dbReference type="EMBL" id="KAF9066063.1"/>
    </source>
</evidence>
<protein>
    <recommendedName>
        <fullName evidence="2">DNA helicase Pif1-like 2B domain-containing protein</fullName>
    </recommendedName>
</protein>
<comment type="caution">
    <text evidence="3">The sequence shown here is derived from an EMBL/GenBank/DDBJ whole genome shotgun (WGS) entry which is preliminary data.</text>
</comment>
<name>A0A9P5U5S1_9AGAR</name>
<dbReference type="EMBL" id="JADNRY010000093">
    <property type="protein sequence ID" value="KAF9066063.1"/>
    <property type="molecule type" value="Genomic_DNA"/>
</dbReference>
<proteinExistence type="predicted"/>
<dbReference type="Proteomes" id="UP000772434">
    <property type="component" value="Unassembled WGS sequence"/>
</dbReference>
<dbReference type="AlphaFoldDB" id="A0A9P5U5S1"/>
<reference evidence="3" key="1">
    <citation type="submission" date="2020-11" db="EMBL/GenBank/DDBJ databases">
        <authorList>
            <consortium name="DOE Joint Genome Institute"/>
            <person name="Ahrendt S."/>
            <person name="Riley R."/>
            <person name="Andreopoulos W."/>
            <person name="Labutti K."/>
            <person name="Pangilinan J."/>
            <person name="Ruiz-Duenas F.J."/>
            <person name="Barrasa J.M."/>
            <person name="Sanchez-Garcia M."/>
            <person name="Camarero S."/>
            <person name="Miyauchi S."/>
            <person name="Serrano A."/>
            <person name="Linde D."/>
            <person name="Babiker R."/>
            <person name="Drula E."/>
            <person name="Ayuso-Fernandez I."/>
            <person name="Pacheco R."/>
            <person name="Padilla G."/>
            <person name="Ferreira P."/>
            <person name="Barriuso J."/>
            <person name="Kellner H."/>
            <person name="Castanera R."/>
            <person name="Alfaro M."/>
            <person name="Ramirez L."/>
            <person name="Pisabarro A.G."/>
            <person name="Kuo A."/>
            <person name="Tritt A."/>
            <person name="Lipzen A."/>
            <person name="He G."/>
            <person name="Yan M."/>
            <person name="Ng V."/>
            <person name="Cullen D."/>
            <person name="Martin F."/>
            <person name="Rosso M.-N."/>
            <person name="Henrissat B."/>
            <person name="Hibbett D."/>
            <person name="Martinez A.T."/>
            <person name="Grigoriev I.V."/>
        </authorList>
    </citation>
    <scope>NUCLEOTIDE SEQUENCE</scope>
    <source>
        <strain evidence="3">AH 40177</strain>
    </source>
</reference>
<feature type="non-terminal residue" evidence="3">
    <location>
        <position position="154"/>
    </location>
</feature>
<sequence length="154" mass="16857">IPGRDADGKIVAYHQMTRLLERLVVPQNLTLKVGAQVMLVKNLEQGSLVNGSVGTVESFITSREARKTGISVGRIDSGHNQSSKDDGENESDASKGRVWPVVRFTNGRTILCIPLEFSVNSPSGIMEARRDQVRPCRMYAHCAACLRVSFIACL</sequence>
<accession>A0A9P5U5S1</accession>
<gene>
    <name evidence="3" type="ORF">BDP27DRAFT_1228094</name>
</gene>
<dbReference type="OrthoDB" id="432234at2759"/>